<feature type="transmembrane region" description="Helical" evidence="5">
    <location>
        <begin position="90"/>
        <end position="112"/>
    </location>
</feature>
<sequence>MSVSQQHPPLTVQIQERAQEALTHTGHAVTSLAWLWPLKGIAYAISHPKLFTSIRPALLKSLLSSSLVLLFLLFFTYLPQLAFLALFTGPFAPLIALFLVLAESLLALTFLAKPLFLGPALTGVFDAVLIERGQRELVLSGRRRVGGGGAGKEVGRAMVSPLQGFTYDGVVRYLVTLPVNFVPVIGSVVFVLFNGSRQGPTYHARYFQLKGLTKAQRQEFVEKRRPEYTAFGTTTMILNFIPLVGLVFSFTNSIGAALWAAELEARENLIDGPGPVVVGKVNGRDGTEAVRAGVEPEFKKEL</sequence>
<evidence type="ECO:0000313" key="7">
    <source>
        <dbReference type="Proteomes" id="UP000027265"/>
    </source>
</evidence>
<evidence type="ECO:0008006" key="8">
    <source>
        <dbReference type="Google" id="ProtNLM"/>
    </source>
</evidence>
<evidence type="ECO:0000256" key="3">
    <source>
        <dbReference type="ARBA" id="ARBA00022989"/>
    </source>
</evidence>
<dbReference type="InterPro" id="IPR059112">
    <property type="entry name" value="CysZ/EI24"/>
</dbReference>
<evidence type="ECO:0000256" key="1">
    <source>
        <dbReference type="ARBA" id="ARBA00004141"/>
    </source>
</evidence>
<dbReference type="InParanoid" id="A0A067PU69"/>
<dbReference type="AlphaFoldDB" id="A0A067PU69"/>
<dbReference type="PANTHER" id="PTHR34292">
    <property type="entry name" value="OUTER SPORE WALL PROTEIN LDS1"/>
    <property type="match status" value="1"/>
</dbReference>
<dbReference type="HOGENOM" id="CLU_062645_0_0_1"/>
<feature type="transmembrane region" description="Helical" evidence="5">
    <location>
        <begin position="236"/>
        <end position="260"/>
    </location>
</feature>
<evidence type="ECO:0000256" key="2">
    <source>
        <dbReference type="ARBA" id="ARBA00022692"/>
    </source>
</evidence>
<gene>
    <name evidence="6" type="ORF">JAAARDRAFT_128429</name>
</gene>
<dbReference type="PANTHER" id="PTHR34292:SF2">
    <property type="entry name" value="OUTER SPORE WALL PROTEIN LDS1"/>
    <property type="match status" value="1"/>
</dbReference>
<evidence type="ECO:0000256" key="4">
    <source>
        <dbReference type="ARBA" id="ARBA00023136"/>
    </source>
</evidence>
<dbReference type="Proteomes" id="UP000027265">
    <property type="component" value="Unassembled WGS sequence"/>
</dbReference>
<evidence type="ECO:0000313" key="6">
    <source>
        <dbReference type="EMBL" id="KDQ58363.1"/>
    </source>
</evidence>
<protein>
    <recommendedName>
        <fullName evidence="8">Outer spore wall protein RRT8</fullName>
    </recommendedName>
</protein>
<dbReference type="EMBL" id="KL197717">
    <property type="protein sequence ID" value="KDQ58363.1"/>
    <property type="molecule type" value="Genomic_DNA"/>
</dbReference>
<comment type="subcellular location">
    <subcellularLocation>
        <location evidence="1">Membrane</location>
        <topology evidence="1">Multi-pass membrane protein</topology>
    </subcellularLocation>
</comment>
<keyword evidence="4 5" id="KW-0472">Membrane</keyword>
<proteinExistence type="predicted"/>
<organism evidence="6 7">
    <name type="scientific">Jaapia argillacea MUCL 33604</name>
    <dbReference type="NCBI Taxonomy" id="933084"/>
    <lineage>
        <taxon>Eukaryota</taxon>
        <taxon>Fungi</taxon>
        <taxon>Dikarya</taxon>
        <taxon>Basidiomycota</taxon>
        <taxon>Agaricomycotina</taxon>
        <taxon>Agaricomycetes</taxon>
        <taxon>Agaricomycetidae</taxon>
        <taxon>Jaapiales</taxon>
        <taxon>Jaapiaceae</taxon>
        <taxon>Jaapia</taxon>
    </lineage>
</organism>
<accession>A0A067PU69</accession>
<keyword evidence="2 5" id="KW-0812">Transmembrane</keyword>
<dbReference type="OrthoDB" id="2107885at2759"/>
<feature type="transmembrane region" description="Helical" evidence="5">
    <location>
        <begin position="170"/>
        <end position="193"/>
    </location>
</feature>
<reference evidence="7" key="1">
    <citation type="journal article" date="2014" name="Proc. Natl. Acad. Sci. U.S.A.">
        <title>Extensive sampling of basidiomycete genomes demonstrates inadequacy of the white-rot/brown-rot paradigm for wood decay fungi.</title>
        <authorList>
            <person name="Riley R."/>
            <person name="Salamov A.A."/>
            <person name="Brown D.W."/>
            <person name="Nagy L.G."/>
            <person name="Floudas D."/>
            <person name="Held B.W."/>
            <person name="Levasseur A."/>
            <person name="Lombard V."/>
            <person name="Morin E."/>
            <person name="Otillar R."/>
            <person name="Lindquist E.A."/>
            <person name="Sun H."/>
            <person name="LaButti K.M."/>
            <person name="Schmutz J."/>
            <person name="Jabbour D."/>
            <person name="Luo H."/>
            <person name="Baker S.E."/>
            <person name="Pisabarro A.G."/>
            <person name="Walton J.D."/>
            <person name="Blanchette R.A."/>
            <person name="Henrissat B."/>
            <person name="Martin F."/>
            <person name="Cullen D."/>
            <person name="Hibbett D.S."/>
            <person name="Grigoriev I.V."/>
        </authorList>
    </citation>
    <scope>NUCLEOTIDE SEQUENCE [LARGE SCALE GENOMIC DNA]</scope>
    <source>
        <strain evidence="7">MUCL 33604</strain>
    </source>
</reference>
<keyword evidence="7" id="KW-1185">Reference proteome</keyword>
<dbReference type="STRING" id="933084.A0A067PU69"/>
<feature type="transmembrane region" description="Helical" evidence="5">
    <location>
        <begin position="57"/>
        <end position="78"/>
    </location>
</feature>
<evidence type="ECO:0000256" key="5">
    <source>
        <dbReference type="SAM" id="Phobius"/>
    </source>
</evidence>
<keyword evidence="3 5" id="KW-1133">Transmembrane helix</keyword>
<dbReference type="Pfam" id="PF07264">
    <property type="entry name" value="EI24"/>
    <property type="match status" value="1"/>
</dbReference>
<dbReference type="InterPro" id="IPR052786">
    <property type="entry name" value="Spore_wall_assembly"/>
</dbReference>
<name>A0A067PU69_9AGAM</name>